<protein>
    <recommendedName>
        <fullName evidence="3">DNA polymerase III subunit alpha</fullName>
        <ecNumber evidence="2">2.7.7.7</ecNumber>
    </recommendedName>
</protein>
<evidence type="ECO:0000256" key="9">
    <source>
        <dbReference type="SAM" id="MobiDB-lite"/>
    </source>
</evidence>
<keyword evidence="6" id="KW-0235">DNA replication</keyword>
<feature type="region of interest" description="Disordered" evidence="9">
    <location>
        <begin position="1074"/>
        <end position="1095"/>
    </location>
</feature>
<dbReference type="GO" id="GO:0006260">
    <property type="term" value="P:DNA replication"/>
    <property type="evidence" value="ECO:0007669"/>
    <property type="project" value="UniProtKB-KW"/>
</dbReference>
<dbReference type="SUPFAM" id="SSF50249">
    <property type="entry name" value="Nucleic acid-binding proteins"/>
    <property type="match status" value="1"/>
</dbReference>
<organism evidence="11 12">
    <name type="scientific">candidate division CPR3 bacterium GW2011_GWF2_35_18</name>
    <dbReference type="NCBI Taxonomy" id="1618350"/>
    <lineage>
        <taxon>Bacteria</taxon>
        <taxon>Bacteria division CPR3</taxon>
    </lineage>
</organism>
<dbReference type="Gene3D" id="3.20.20.140">
    <property type="entry name" value="Metal-dependent hydrolases"/>
    <property type="match status" value="1"/>
</dbReference>
<dbReference type="Pfam" id="PF02811">
    <property type="entry name" value="PHP"/>
    <property type="match status" value="1"/>
</dbReference>
<feature type="compositionally biased region" description="Polar residues" evidence="9">
    <location>
        <begin position="1083"/>
        <end position="1095"/>
    </location>
</feature>
<dbReference type="PANTHER" id="PTHR32294">
    <property type="entry name" value="DNA POLYMERASE III SUBUNIT ALPHA"/>
    <property type="match status" value="1"/>
</dbReference>
<dbReference type="SUPFAM" id="SSF89550">
    <property type="entry name" value="PHP domain-like"/>
    <property type="match status" value="1"/>
</dbReference>
<dbReference type="Pfam" id="PF17657">
    <property type="entry name" value="DNA_pol3_finger"/>
    <property type="match status" value="1"/>
</dbReference>
<accession>A0A0G0E4E7</accession>
<proteinExistence type="predicted"/>
<evidence type="ECO:0000256" key="8">
    <source>
        <dbReference type="ARBA" id="ARBA00049244"/>
    </source>
</evidence>
<dbReference type="InterPro" id="IPR004805">
    <property type="entry name" value="DnaE2/DnaE/PolC"/>
</dbReference>
<dbReference type="InterPro" id="IPR040982">
    <property type="entry name" value="DNA_pol3_finger"/>
</dbReference>
<dbReference type="InterPro" id="IPR029460">
    <property type="entry name" value="DNAPol_HHH"/>
</dbReference>
<dbReference type="PANTHER" id="PTHR32294:SF0">
    <property type="entry name" value="DNA POLYMERASE III SUBUNIT ALPHA"/>
    <property type="match status" value="1"/>
</dbReference>
<reference evidence="11 12" key="1">
    <citation type="journal article" date="2015" name="Nature">
        <title>rRNA introns, odd ribosomes, and small enigmatic genomes across a large radiation of phyla.</title>
        <authorList>
            <person name="Brown C.T."/>
            <person name="Hug L.A."/>
            <person name="Thomas B.C."/>
            <person name="Sharon I."/>
            <person name="Castelle C.J."/>
            <person name="Singh A."/>
            <person name="Wilkins M.J."/>
            <person name="Williams K.H."/>
            <person name="Banfield J.F."/>
        </authorList>
    </citation>
    <scope>NUCLEOTIDE SEQUENCE [LARGE SCALE GENOMIC DNA]</scope>
</reference>
<sequence>MADFIHLHNHTEYSLLDGLCKIPQFVGKAVEYGMDSLAITDHGSMYGVIPFYVEARKNKVNPIIGCEMYIAPRNHIDKDPNLDRYPSHIVLLAKNETGYQNLLKLVTKAHLDGFYYRPRIDMELLTKYHEGLIALSACLNGVVMKPLMQEQYEEAEKKAKFYAELFGKDHFYLEIQKHRFEKQDIANKRIIDLSKKLDLPLVATNDIHYLNPEDAEAQEILLCIQTQKTILDKDRHLSMIDTPDYYFRSPTEMNLLFHDHPEALRNTVRIAEQCKLQIPIGKMIMPVFPLSKGETYKSLLRERSYAGLKERAGNINEVMKKRMDYELEVIDSKGYSAYFLIVSDFVTWGKNQKISVGPGRGSAAGSLVSYSMKITDINPLDYNIPFERFLNPERPSPPDIDLDFEDVRRDEIIAYITEKYGNDHAAQVITFGKMEARAAIRDVGRALGMPYSTPDKIAKLIPQGNSIEEALGQVAELKEVSHEPEIARLIRLAKKVEGVSRHASTHAAALVVSDKEITNYVPLTRESKGERIITQYDMYCLDLNVSEEAIGLLKFDLLGLRNLTTLSRSVELVKYNQNKEIDLLKIALDDQKVFDLIASGETMGIFQMESSGMRRVAKDLRPNRFMDIAALVALYRPGPMELIPQFVSSKHDPSLIHYPHPDLKDILEESYGIPLYQEQVMLIAAKMGGYSLGEADKLRKAMGKKKKELMKKERVKFVKGASQKGYNSKTAEEIFDMMERFAGYGFGKAHSVCYAMIAYQTAYMKVHYPIEFMTALLSAEAHNKDKLALIINECRRMGIDVFPPNVNYSYKRFSIDGKSIRFGLSGIKNVGTGAIESIIENRQEKTYQSLNDFCTKIDLGVINKRVLESLIKSGACDDFGSRAAQLKVVEQIISISHTKKKDEEKGMVGLFGEEEDVGNTITLPEIEEFDRKQILSWEKELMGIYLSDHPLKTVMNELIIKRTHQVGELDPNEHVGRQVILAGMITSVRKIFTRKNNSEMAFVKFEDETGNLEVIVFPKVFSENKEVWKEDQIIAVKGKIDNKDGAIKVLADSAKLLSEAETVSTETLDENGFLKNGQRKNGFKNNGSKDTAKLNQKISDKVNSSKNSTEDVMEIEIPNGFKREKLVQLYQILNAYPGIVEVLLIIPDIKRTRKMKLPMRVEKCSELQDEIQKILTS</sequence>
<keyword evidence="7" id="KW-0239">DNA-directed DNA polymerase</keyword>
<dbReference type="NCBIfam" id="NF004226">
    <property type="entry name" value="PRK05673.1"/>
    <property type="match status" value="1"/>
</dbReference>
<keyword evidence="4" id="KW-0808">Transferase</keyword>
<dbReference type="NCBIfam" id="TIGR00594">
    <property type="entry name" value="polc"/>
    <property type="match status" value="1"/>
</dbReference>
<evidence type="ECO:0000313" key="11">
    <source>
        <dbReference type="EMBL" id="KKP70215.1"/>
    </source>
</evidence>
<dbReference type="NCBIfam" id="NF005298">
    <property type="entry name" value="PRK06826.1"/>
    <property type="match status" value="1"/>
</dbReference>
<dbReference type="PATRIC" id="fig|1618350.3.peg.131"/>
<comment type="caution">
    <text evidence="11">The sequence shown here is derived from an EMBL/GenBank/DDBJ whole genome shotgun (WGS) entry which is preliminary data.</text>
</comment>
<dbReference type="GO" id="GO:0008408">
    <property type="term" value="F:3'-5' exonuclease activity"/>
    <property type="evidence" value="ECO:0007669"/>
    <property type="project" value="InterPro"/>
</dbReference>
<dbReference type="Proteomes" id="UP000034581">
    <property type="component" value="Unassembled WGS sequence"/>
</dbReference>
<evidence type="ECO:0000256" key="4">
    <source>
        <dbReference type="ARBA" id="ARBA00022679"/>
    </source>
</evidence>
<dbReference type="GO" id="GO:0003676">
    <property type="term" value="F:nucleic acid binding"/>
    <property type="evidence" value="ECO:0007669"/>
    <property type="project" value="InterPro"/>
</dbReference>
<dbReference type="Pfam" id="PF07733">
    <property type="entry name" value="DNA_pol3_alpha"/>
    <property type="match status" value="1"/>
</dbReference>
<dbReference type="EC" id="2.7.7.7" evidence="2"/>
<dbReference type="InterPro" id="IPR004365">
    <property type="entry name" value="NA-bd_OB_tRNA"/>
</dbReference>
<dbReference type="GO" id="GO:0003887">
    <property type="term" value="F:DNA-directed DNA polymerase activity"/>
    <property type="evidence" value="ECO:0007669"/>
    <property type="project" value="UniProtKB-KW"/>
</dbReference>
<evidence type="ECO:0000256" key="3">
    <source>
        <dbReference type="ARBA" id="ARBA00019114"/>
    </source>
</evidence>
<keyword evidence="5" id="KW-0548">Nucleotidyltransferase</keyword>
<dbReference type="InterPro" id="IPR003141">
    <property type="entry name" value="Pol/His_phosphatase_N"/>
</dbReference>
<dbReference type="AlphaFoldDB" id="A0A0G0E4E7"/>
<evidence type="ECO:0000259" key="10">
    <source>
        <dbReference type="SMART" id="SM00481"/>
    </source>
</evidence>
<dbReference type="InterPro" id="IPR012340">
    <property type="entry name" value="NA-bd_OB-fold"/>
</dbReference>
<evidence type="ECO:0000256" key="1">
    <source>
        <dbReference type="ARBA" id="ARBA00004496"/>
    </source>
</evidence>
<dbReference type="Gene3D" id="1.10.150.870">
    <property type="match status" value="1"/>
</dbReference>
<dbReference type="Pfam" id="PF14579">
    <property type="entry name" value="HHH_6"/>
    <property type="match status" value="1"/>
</dbReference>
<dbReference type="STRING" id="1618350.UR67_C0001G0124"/>
<dbReference type="InterPro" id="IPR011708">
    <property type="entry name" value="DNA_pol3_alpha_NTPase_dom"/>
</dbReference>
<dbReference type="Pfam" id="PF01336">
    <property type="entry name" value="tRNA_anti-codon"/>
    <property type="match status" value="1"/>
</dbReference>
<dbReference type="CDD" id="cd12113">
    <property type="entry name" value="PHP_PolIIIA_DnaE3"/>
    <property type="match status" value="1"/>
</dbReference>
<evidence type="ECO:0000256" key="6">
    <source>
        <dbReference type="ARBA" id="ARBA00022705"/>
    </source>
</evidence>
<dbReference type="InterPro" id="IPR004013">
    <property type="entry name" value="PHP_dom"/>
</dbReference>
<dbReference type="InterPro" id="IPR016195">
    <property type="entry name" value="Pol/histidinol_Pase-like"/>
</dbReference>
<dbReference type="EMBL" id="LBQB01000001">
    <property type="protein sequence ID" value="KKP70215.1"/>
    <property type="molecule type" value="Genomic_DNA"/>
</dbReference>
<name>A0A0G0E4E7_UNCC3</name>
<evidence type="ECO:0000256" key="5">
    <source>
        <dbReference type="ARBA" id="ARBA00022695"/>
    </source>
</evidence>
<dbReference type="Gene3D" id="1.10.10.1600">
    <property type="entry name" value="Bacterial DNA polymerase III alpha subunit, thumb domain"/>
    <property type="match status" value="1"/>
</dbReference>
<dbReference type="InterPro" id="IPR041931">
    <property type="entry name" value="DNA_pol3_alpha_thumb_dom"/>
</dbReference>
<feature type="domain" description="Polymerase/histidinol phosphatase N-terminal" evidence="10">
    <location>
        <begin position="5"/>
        <end position="72"/>
    </location>
</feature>
<comment type="subcellular location">
    <subcellularLocation>
        <location evidence="1">Cytoplasm</location>
    </subcellularLocation>
</comment>
<comment type="catalytic activity">
    <reaction evidence="8">
        <text>DNA(n) + a 2'-deoxyribonucleoside 5'-triphosphate = DNA(n+1) + diphosphate</text>
        <dbReference type="Rhea" id="RHEA:22508"/>
        <dbReference type="Rhea" id="RHEA-COMP:17339"/>
        <dbReference type="Rhea" id="RHEA-COMP:17340"/>
        <dbReference type="ChEBI" id="CHEBI:33019"/>
        <dbReference type="ChEBI" id="CHEBI:61560"/>
        <dbReference type="ChEBI" id="CHEBI:173112"/>
        <dbReference type="EC" id="2.7.7.7"/>
    </reaction>
</comment>
<evidence type="ECO:0000313" key="12">
    <source>
        <dbReference type="Proteomes" id="UP000034581"/>
    </source>
</evidence>
<dbReference type="SMART" id="SM00481">
    <property type="entry name" value="POLIIIAc"/>
    <property type="match status" value="1"/>
</dbReference>
<dbReference type="CDD" id="cd04485">
    <property type="entry name" value="DnaE_OBF"/>
    <property type="match status" value="1"/>
</dbReference>
<gene>
    <name evidence="11" type="ORF">UR67_C0001G0124</name>
</gene>
<dbReference type="Gene3D" id="2.40.50.140">
    <property type="entry name" value="Nucleic acid-binding proteins"/>
    <property type="match status" value="1"/>
</dbReference>
<evidence type="ECO:0000256" key="7">
    <source>
        <dbReference type="ARBA" id="ARBA00022932"/>
    </source>
</evidence>
<dbReference type="GO" id="GO:0005737">
    <property type="term" value="C:cytoplasm"/>
    <property type="evidence" value="ECO:0007669"/>
    <property type="project" value="UniProtKB-SubCell"/>
</dbReference>
<evidence type="ECO:0000256" key="2">
    <source>
        <dbReference type="ARBA" id="ARBA00012417"/>
    </source>
</evidence>